<keyword evidence="1" id="KW-1133">Transmembrane helix</keyword>
<evidence type="ECO:0000313" key="3">
    <source>
        <dbReference type="Proteomes" id="UP000033995"/>
    </source>
</evidence>
<comment type="caution">
    <text evidence="2">The sequence shown here is derived from an EMBL/GenBank/DDBJ whole genome shotgun (WGS) entry which is preliminary data.</text>
</comment>
<protein>
    <submittedName>
        <fullName evidence="2">Uncharacterized protein</fullName>
    </submittedName>
</protein>
<keyword evidence="1" id="KW-0472">Membrane</keyword>
<organism evidence="2 3">
    <name type="scientific">Candidatus Woesebacteria bacterium GW2011_GWA2_33_28</name>
    <dbReference type="NCBI Taxonomy" id="1618561"/>
    <lineage>
        <taxon>Bacteria</taxon>
        <taxon>Candidatus Woeseibacteriota</taxon>
    </lineage>
</organism>
<proteinExistence type="predicted"/>
<sequence length="105" mass="11581">MNTTSLDAIQINSGLPSWIMFVQPLFFVLAAMPYLFAIAGIILVLIIISSGYQMMASKGDPKVFQIAQGKLTTSVLGIVIIFVSYWVVLLVLKFLGINFDNPLIR</sequence>
<feature type="transmembrane region" description="Helical" evidence="1">
    <location>
        <begin position="25"/>
        <end position="50"/>
    </location>
</feature>
<name>A0A0G0CRH5_9BACT</name>
<dbReference type="EMBL" id="LBOZ01000015">
    <property type="protein sequence ID" value="KKP45947.1"/>
    <property type="molecule type" value="Genomic_DNA"/>
</dbReference>
<evidence type="ECO:0000256" key="1">
    <source>
        <dbReference type="SAM" id="Phobius"/>
    </source>
</evidence>
<evidence type="ECO:0000313" key="2">
    <source>
        <dbReference type="EMBL" id="KKP45947.1"/>
    </source>
</evidence>
<accession>A0A0G0CRH5</accession>
<gene>
    <name evidence="2" type="ORF">UR38_C0015G0004</name>
</gene>
<feature type="transmembrane region" description="Helical" evidence="1">
    <location>
        <begin position="71"/>
        <end position="95"/>
    </location>
</feature>
<dbReference type="AlphaFoldDB" id="A0A0G0CRH5"/>
<dbReference type="Proteomes" id="UP000033995">
    <property type="component" value="Unassembled WGS sequence"/>
</dbReference>
<reference evidence="2 3" key="1">
    <citation type="journal article" date="2015" name="Nature">
        <title>rRNA introns, odd ribosomes, and small enigmatic genomes across a large radiation of phyla.</title>
        <authorList>
            <person name="Brown C.T."/>
            <person name="Hug L.A."/>
            <person name="Thomas B.C."/>
            <person name="Sharon I."/>
            <person name="Castelle C.J."/>
            <person name="Singh A."/>
            <person name="Wilkins M.J."/>
            <person name="Williams K.H."/>
            <person name="Banfield J.F."/>
        </authorList>
    </citation>
    <scope>NUCLEOTIDE SEQUENCE [LARGE SCALE GENOMIC DNA]</scope>
</reference>
<keyword evidence="1" id="KW-0812">Transmembrane</keyword>